<feature type="domain" description="EamA" evidence="2">
    <location>
        <begin position="25"/>
        <end position="159"/>
    </location>
</feature>
<proteinExistence type="predicted"/>
<keyword evidence="4" id="KW-1185">Reference proteome</keyword>
<sequence length="325" mass="34743">MAGQQVFRLPASGLEVPLAVSSNLRGALFLAVSMAGFTCNDAMTKLLTADMNLGQIMFLRGVIATALLALIAWRFGAFANLNLRALAHPMMMLRVIGEIGGNVCFLIAISHTPISSLAAVLQVQPLAVTMGAALFLAEPVGWRRWSAIIVGFIGILIIIRPGAESFNLYSLFGLGVVAFSAMRDIVTRLVPSNIPTHMISMVTAAFVSMAGGALIAPTGGWSPIDGYSLILLILAGSFIVVGYQFIVMALRLGDLSFIAPFRYTSLLWAMMLGFVIFGERPDIAMLVGACIVVCSGLYTLYRERIVDKNRPVAASTAPELAPEEK</sequence>
<feature type="transmembrane region" description="Helical" evidence="1">
    <location>
        <begin position="283"/>
        <end position="301"/>
    </location>
</feature>
<evidence type="ECO:0000259" key="2">
    <source>
        <dbReference type="Pfam" id="PF00892"/>
    </source>
</evidence>
<comment type="caution">
    <text evidence="3">The sequence shown here is derived from an EMBL/GenBank/DDBJ whole genome shotgun (WGS) entry which is preliminary data.</text>
</comment>
<dbReference type="STRING" id="721133.SAMN05216176_101629"/>
<evidence type="ECO:0000313" key="4">
    <source>
        <dbReference type="Proteomes" id="UP000007374"/>
    </source>
</evidence>
<dbReference type="EMBL" id="AMSI01000002">
    <property type="protein sequence ID" value="EKF43831.1"/>
    <property type="molecule type" value="Genomic_DNA"/>
</dbReference>
<keyword evidence="1" id="KW-0812">Transmembrane</keyword>
<feature type="domain" description="EamA" evidence="2">
    <location>
        <begin position="170"/>
        <end position="295"/>
    </location>
</feature>
<feature type="transmembrane region" description="Helical" evidence="1">
    <location>
        <begin position="198"/>
        <end position="217"/>
    </location>
</feature>
<dbReference type="Proteomes" id="UP000007374">
    <property type="component" value="Unassembled WGS sequence"/>
</dbReference>
<dbReference type="GO" id="GO:0016020">
    <property type="term" value="C:membrane"/>
    <property type="evidence" value="ECO:0007669"/>
    <property type="project" value="InterPro"/>
</dbReference>
<evidence type="ECO:0000313" key="3">
    <source>
        <dbReference type="EMBL" id="EKF43831.1"/>
    </source>
</evidence>
<dbReference type="AlphaFoldDB" id="K2P9H1"/>
<feature type="transmembrane region" description="Helical" evidence="1">
    <location>
        <begin position="229"/>
        <end position="250"/>
    </location>
</feature>
<dbReference type="InterPro" id="IPR037185">
    <property type="entry name" value="EmrE-like"/>
</dbReference>
<keyword evidence="1" id="KW-0472">Membrane</keyword>
<feature type="transmembrane region" description="Helical" evidence="1">
    <location>
        <begin position="257"/>
        <end position="277"/>
    </location>
</feature>
<dbReference type="SUPFAM" id="SSF103481">
    <property type="entry name" value="Multidrug resistance efflux transporter EmrE"/>
    <property type="match status" value="2"/>
</dbReference>
<dbReference type="eggNOG" id="COG0697">
    <property type="taxonomic scope" value="Bacteria"/>
</dbReference>
<keyword evidence="1" id="KW-1133">Transmembrane helix</keyword>
<accession>K2P9H1</accession>
<dbReference type="PANTHER" id="PTHR22911:SF135">
    <property type="entry name" value="BLR4310 PROTEIN"/>
    <property type="match status" value="1"/>
</dbReference>
<dbReference type="PANTHER" id="PTHR22911">
    <property type="entry name" value="ACYL-MALONYL CONDENSING ENZYME-RELATED"/>
    <property type="match status" value="1"/>
</dbReference>
<dbReference type="Pfam" id="PF00892">
    <property type="entry name" value="EamA"/>
    <property type="match status" value="2"/>
</dbReference>
<feature type="transmembrane region" description="Helical" evidence="1">
    <location>
        <begin position="168"/>
        <end position="186"/>
    </location>
</feature>
<gene>
    <name evidence="3" type="ORF">NA8A_03425</name>
</gene>
<name>K2P9H1_9HYPH</name>
<dbReference type="PATRIC" id="fig|1231190.3.peg.719"/>
<feature type="transmembrane region" description="Helical" evidence="1">
    <location>
        <begin position="57"/>
        <end position="79"/>
    </location>
</feature>
<feature type="transmembrane region" description="Helical" evidence="1">
    <location>
        <begin position="91"/>
        <end position="111"/>
    </location>
</feature>
<protein>
    <recommendedName>
        <fullName evidence="2">EamA domain-containing protein</fullName>
    </recommendedName>
</protein>
<organism evidence="3 4">
    <name type="scientific">Nitratireductor indicus C115</name>
    <dbReference type="NCBI Taxonomy" id="1231190"/>
    <lineage>
        <taxon>Bacteria</taxon>
        <taxon>Pseudomonadati</taxon>
        <taxon>Pseudomonadota</taxon>
        <taxon>Alphaproteobacteria</taxon>
        <taxon>Hyphomicrobiales</taxon>
        <taxon>Phyllobacteriaceae</taxon>
        <taxon>Nitratireductor</taxon>
    </lineage>
</organism>
<reference evidence="3 4" key="1">
    <citation type="journal article" date="2012" name="J. Bacteriol.">
        <title>Genome Sequence of Nitratireductor indicus Type Strain C115.</title>
        <authorList>
            <person name="Lai Q."/>
            <person name="Li G."/>
            <person name="Yu Z."/>
            <person name="Shao Z."/>
        </authorList>
    </citation>
    <scope>NUCLEOTIDE SEQUENCE [LARGE SCALE GENOMIC DNA]</scope>
    <source>
        <strain evidence="3 4">C115</strain>
    </source>
</reference>
<evidence type="ECO:0000256" key="1">
    <source>
        <dbReference type="SAM" id="Phobius"/>
    </source>
</evidence>
<dbReference type="InterPro" id="IPR000620">
    <property type="entry name" value="EamA_dom"/>
</dbReference>
<feature type="transmembrane region" description="Helical" evidence="1">
    <location>
        <begin position="144"/>
        <end position="162"/>
    </location>
</feature>